<dbReference type="InterPro" id="IPR050986">
    <property type="entry name" value="GutQ/KpsF_isomerases"/>
</dbReference>
<dbReference type="PIRSF" id="PIRSF004692">
    <property type="entry name" value="KdsD_KpsF"/>
    <property type="match status" value="1"/>
</dbReference>
<proteinExistence type="inferred from homology"/>
<dbReference type="Pfam" id="PF01380">
    <property type="entry name" value="SIS"/>
    <property type="match status" value="1"/>
</dbReference>
<dbReference type="GO" id="GO:0046872">
    <property type="term" value="F:metal ion binding"/>
    <property type="evidence" value="ECO:0007669"/>
    <property type="project" value="UniProtKB-KW"/>
</dbReference>
<evidence type="ECO:0000256" key="5">
    <source>
        <dbReference type="PIRSR" id="PIRSR004692-2"/>
    </source>
</evidence>
<dbReference type="PROSITE" id="PS51464">
    <property type="entry name" value="SIS"/>
    <property type="match status" value="1"/>
</dbReference>
<dbReference type="FunFam" id="3.40.50.10490:FF:000011">
    <property type="entry name" value="Arabinose 5-phosphate isomerase"/>
    <property type="match status" value="1"/>
</dbReference>
<dbReference type="GO" id="GO:1901135">
    <property type="term" value="P:carbohydrate derivative metabolic process"/>
    <property type="evidence" value="ECO:0007669"/>
    <property type="project" value="InterPro"/>
</dbReference>
<keyword evidence="2" id="KW-0677">Repeat</keyword>
<keyword evidence="5" id="KW-0479">Metal-binding</keyword>
<feature type="compositionally biased region" description="Low complexity" evidence="8">
    <location>
        <begin position="21"/>
        <end position="30"/>
    </location>
</feature>
<dbReference type="SUPFAM" id="SSF53697">
    <property type="entry name" value="SIS domain"/>
    <property type="match status" value="1"/>
</dbReference>
<dbReference type="InterPro" id="IPR004800">
    <property type="entry name" value="KdsD/KpsF-type"/>
</dbReference>
<dbReference type="Gene3D" id="3.10.580.10">
    <property type="entry name" value="CBS-domain"/>
    <property type="match status" value="1"/>
</dbReference>
<dbReference type="GO" id="GO:0097367">
    <property type="term" value="F:carbohydrate derivative binding"/>
    <property type="evidence" value="ECO:0007669"/>
    <property type="project" value="InterPro"/>
</dbReference>
<dbReference type="InterPro" id="IPR001347">
    <property type="entry name" value="SIS_dom"/>
</dbReference>
<evidence type="ECO:0000313" key="12">
    <source>
        <dbReference type="Proteomes" id="UP000317496"/>
    </source>
</evidence>
<dbReference type="InterPro" id="IPR000644">
    <property type="entry name" value="CBS_dom"/>
</dbReference>
<dbReference type="KEGG" id="fer:FNB15_12685"/>
<dbReference type="AlphaFoldDB" id="A0A516H2R3"/>
<dbReference type="InterPro" id="IPR046342">
    <property type="entry name" value="CBS_dom_sf"/>
</dbReference>
<evidence type="ECO:0000259" key="9">
    <source>
        <dbReference type="PROSITE" id="PS51371"/>
    </source>
</evidence>
<gene>
    <name evidence="11" type="ORF">FNB15_12685</name>
</gene>
<dbReference type="PROSITE" id="PS51371">
    <property type="entry name" value="CBS"/>
    <property type="match status" value="2"/>
</dbReference>
<name>A0A516H2R3_9PROT</name>
<evidence type="ECO:0000256" key="1">
    <source>
        <dbReference type="ARBA" id="ARBA00008165"/>
    </source>
</evidence>
<dbReference type="Proteomes" id="UP000317496">
    <property type="component" value="Chromosome"/>
</dbReference>
<dbReference type="NCBIfam" id="TIGR00393">
    <property type="entry name" value="kpsF"/>
    <property type="match status" value="1"/>
</dbReference>
<evidence type="ECO:0000256" key="3">
    <source>
        <dbReference type="ARBA" id="ARBA00023122"/>
    </source>
</evidence>
<evidence type="ECO:0000313" key="11">
    <source>
        <dbReference type="EMBL" id="QDO98073.1"/>
    </source>
</evidence>
<dbReference type="RefSeq" id="WP_144069054.1">
    <property type="nucleotide sequence ID" value="NZ_CP041636.1"/>
</dbReference>
<dbReference type="GO" id="GO:0019146">
    <property type="term" value="F:arabinose-5-phosphate isomerase activity"/>
    <property type="evidence" value="ECO:0007669"/>
    <property type="project" value="UniProtKB-ARBA"/>
</dbReference>
<dbReference type="InterPro" id="IPR046348">
    <property type="entry name" value="SIS_dom_sf"/>
</dbReference>
<evidence type="ECO:0000256" key="6">
    <source>
        <dbReference type="PIRSR" id="PIRSR004692-3"/>
    </source>
</evidence>
<dbReference type="PANTHER" id="PTHR42745:SF1">
    <property type="entry name" value="ARABINOSE 5-PHOSPHATE ISOMERASE KDSD"/>
    <property type="match status" value="1"/>
</dbReference>
<keyword evidence="12" id="KW-1185">Reference proteome</keyword>
<feature type="site" description="Catalytically relevant" evidence="6">
    <location>
        <position position="146"/>
    </location>
</feature>
<dbReference type="PANTHER" id="PTHR42745">
    <property type="match status" value="1"/>
</dbReference>
<dbReference type="OrthoDB" id="9762536at2"/>
<feature type="site" description="Catalytically relevant" evidence="6">
    <location>
        <position position="228"/>
    </location>
</feature>
<dbReference type="SUPFAM" id="SSF54631">
    <property type="entry name" value="CBS-domain pair"/>
    <property type="match status" value="1"/>
</dbReference>
<evidence type="ECO:0000256" key="8">
    <source>
        <dbReference type="SAM" id="MobiDB-lite"/>
    </source>
</evidence>
<organism evidence="11 12">
    <name type="scientific">Ferrovibrio terrae</name>
    <dbReference type="NCBI Taxonomy" id="2594003"/>
    <lineage>
        <taxon>Bacteria</taxon>
        <taxon>Pseudomonadati</taxon>
        <taxon>Pseudomonadota</taxon>
        <taxon>Alphaproteobacteria</taxon>
        <taxon>Rhodospirillales</taxon>
        <taxon>Rhodospirillaceae</taxon>
        <taxon>Ferrovibrio</taxon>
    </lineage>
</organism>
<dbReference type="InterPro" id="IPR035474">
    <property type="entry name" value="SIS_Kpsf"/>
</dbReference>
<dbReference type="SMART" id="SM00116">
    <property type="entry name" value="CBS"/>
    <property type="match status" value="2"/>
</dbReference>
<protein>
    <submittedName>
        <fullName evidence="11">KpsF/GutQ family sugar-phosphate isomerase</fullName>
    </submittedName>
</protein>
<dbReference type="GO" id="GO:0005975">
    <property type="term" value="P:carbohydrate metabolic process"/>
    <property type="evidence" value="ECO:0007669"/>
    <property type="project" value="InterPro"/>
</dbReference>
<feature type="domain" description="SIS" evidence="10">
    <location>
        <begin position="75"/>
        <end position="219"/>
    </location>
</feature>
<keyword evidence="11" id="KW-0413">Isomerase</keyword>
<dbReference type="CDD" id="cd04604">
    <property type="entry name" value="CBS_pair_SIS_assoc"/>
    <property type="match status" value="1"/>
</dbReference>
<dbReference type="EMBL" id="CP041636">
    <property type="protein sequence ID" value="QDO98073.1"/>
    <property type="molecule type" value="Genomic_DNA"/>
</dbReference>
<evidence type="ECO:0000256" key="2">
    <source>
        <dbReference type="ARBA" id="ARBA00022737"/>
    </source>
</evidence>
<feature type="site" description="Catalytically relevant" evidence="6">
    <location>
        <position position="94"/>
    </location>
</feature>
<accession>A0A516H2R3</accession>
<keyword evidence="3 7" id="KW-0129">CBS domain</keyword>
<feature type="domain" description="CBS" evidence="9">
    <location>
        <begin position="313"/>
        <end position="364"/>
    </location>
</feature>
<dbReference type="Pfam" id="PF00571">
    <property type="entry name" value="CBS"/>
    <property type="match status" value="2"/>
</dbReference>
<evidence type="ECO:0000256" key="7">
    <source>
        <dbReference type="PROSITE-ProRule" id="PRU00703"/>
    </source>
</evidence>
<reference evidence="11 12" key="1">
    <citation type="submission" date="2019-07" db="EMBL/GenBank/DDBJ databases">
        <title>Genome sequencing for Ferrovibrio sp. K5.</title>
        <authorList>
            <person name="Park S.-J."/>
        </authorList>
    </citation>
    <scope>NUCLEOTIDE SEQUENCE [LARGE SCALE GENOMIC DNA]</scope>
    <source>
        <strain evidence="11 12">K5</strain>
    </source>
</reference>
<comment type="similarity">
    <text evidence="1 4">Belongs to the SIS family. GutQ/KpsF subfamily.</text>
</comment>
<feature type="binding site" evidence="5">
    <location>
        <position position="117"/>
    </location>
    <ligand>
        <name>Zn(2+)</name>
        <dbReference type="ChEBI" id="CHEBI:29105"/>
    </ligand>
</feature>
<dbReference type="CDD" id="cd05014">
    <property type="entry name" value="SIS_Kpsf"/>
    <property type="match status" value="1"/>
</dbReference>
<evidence type="ECO:0000259" key="10">
    <source>
        <dbReference type="PROSITE" id="PS51464"/>
    </source>
</evidence>
<feature type="site" description="Catalytically relevant" evidence="6">
    <location>
        <position position="187"/>
    </location>
</feature>
<evidence type="ECO:0000256" key="4">
    <source>
        <dbReference type="PIRNR" id="PIRNR004692"/>
    </source>
</evidence>
<keyword evidence="5" id="KW-0862">Zinc</keyword>
<dbReference type="Gene3D" id="3.40.50.10490">
    <property type="entry name" value="Glucose-6-phosphate isomerase like protein, domain 1"/>
    <property type="match status" value="1"/>
</dbReference>
<feature type="compositionally biased region" description="Basic residues" evidence="8">
    <location>
        <begin position="9"/>
        <end position="20"/>
    </location>
</feature>
<feature type="region of interest" description="Disordered" evidence="8">
    <location>
        <begin position="1"/>
        <end position="38"/>
    </location>
</feature>
<feature type="domain" description="CBS" evidence="9">
    <location>
        <begin position="244"/>
        <end position="309"/>
    </location>
</feature>
<sequence>MTSAPSVARVKRAGKKRAKAQPKAGPAKVVQVASRRPAASPDIEVGRRVLMMEANGLAALAANLDGNFSKAVDILMDVSREGGHARAIISGMGKSGHVARKIAATLASTGTPASFVHPGEASHGDLGMIMPGDVVICLSNSGETQELADVIAHAKRFAIPLIAMTKKAKSALGDAADVVLLVPPVEEACPIAQAPTTSTTMMLALGDALAVALMERKGFTKDQFHVFHPGGKLGKQLVKVKDLMHSGTEMPLVPVGTPMREALVTMAGRSFGCIGIVGKTGRDKDKLLGIITDGDLRRHIEGDLLNQKVEAVMTKKPITIRSNQLAGEALGEMNRRRITAFFVIDNSRPVGILHMHDCVRAGIT</sequence>